<proteinExistence type="predicted"/>
<dbReference type="Proteomes" id="UP001222800">
    <property type="component" value="Chromosome"/>
</dbReference>
<gene>
    <name evidence="2" type="ORF">P4S50_16520</name>
</gene>
<evidence type="ECO:0000259" key="1">
    <source>
        <dbReference type="Pfam" id="PF08765"/>
    </source>
</evidence>
<evidence type="ECO:0000313" key="3">
    <source>
        <dbReference type="Proteomes" id="UP001222800"/>
    </source>
</evidence>
<evidence type="ECO:0000313" key="2">
    <source>
        <dbReference type="EMBL" id="WFD09960.1"/>
    </source>
</evidence>
<dbReference type="EMBL" id="CP120733">
    <property type="protein sequence ID" value="WFD09960.1"/>
    <property type="molecule type" value="Genomic_DNA"/>
</dbReference>
<accession>A0ABY8EGH2</accession>
<sequence>MATVSFYEVKEVIGEEVAQKIMDEFPCMHLYIPNNMPKFPDNLTRNKYIKNSYHTGATIPEIADMINLSVETVRKIVNER</sequence>
<dbReference type="SUPFAM" id="SSF46689">
    <property type="entry name" value="Homeodomain-like"/>
    <property type="match status" value="1"/>
</dbReference>
<protein>
    <submittedName>
        <fullName evidence="2">Mor transcription activator family protein</fullName>
    </submittedName>
</protein>
<dbReference type="InterPro" id="IPR014875">
    <property type="entry name" value="Mor_transcription_activator"/>
</dbReference>
<organism evidence="2 3">
    <name type="scientific">Tepidibacter hydrothermalis</name>
    <dbReference type="NCBI Taxonomy" id="3036126"/>
    <lineage>
        <taxon>Bacteria</taxon>
        <taxon>Bacillati</taxon>
        <taxon>Bacillota</taxon>
        <taxon>Clostridia</taxon>
        <taxon>Peptostreptococcales</taxon>
        <taxon>Peptostreptococcaceae</taxon>
        <taxon>Tepidibacter</taxon>
    </lineage>
</organism>
<feature type="domain" description="Mor transcription activator" evidence="1">
    <location>
        <begin position="9"/>
        <end position="79"/>
    </location>
</feature>
<dbReference type="Pfam" id="PF08765">
    <property type="entry name" value="Mor"/>
    <property type="match status" value="1"/>
</dbReference>
<reference evidence="2 3" key="1">
    <citation type="submission" date="2023-03" db="EMBL/GenBank/DDBJ databases">
        <title>Complete genome sequence of Tepidibacter sp. SWIR-1, isolated from a deep-sea hydrothermal vent.</title>
        <authorList>
            <person name="Li X."/>
        </authorList>
    </citation>
    <scope>NUCLEOTIDE SEQUENCE [LARGE SCALE GENOMIC DNA]</scope>
    <source>
        <strain evidence="2 3">SWIR-1</strain>
    </source>
</reference>
<keyword evidence="3" id="KW-1185">Reference proteome</keyword>
<dbReference type="InterPro" id="IPR009057">
    <property type="entry name" value="Homeodomain-like_sf"/>
</dbReference>
<name>A0ABY8EGH2_9FIRM</name>
<dbReference type="RefSeq" id="WP_277731938.1">
    <property type="nucleotide sequence ID" value="NZ_CP120733.1"/>
</dbReference>